<dbReference type="AlphaFoldDB" id="A0A6A4HL39"/>
<dbReference type="InterPro" id="IPR041078">
    <property type="entry name" value="Plavaka"/>
</dbReference>
<feature type="compositionally biased region" description="Pro residues" evidence="1">
    <location>
        <begin position="158"/>
        <end position="171"/>
    </location>
</feature>
<dbReference type="OrthoDB" id="2418900at2759"/>
<sequence length="788" mass="88774">MPTTCKSCRKVFSDAGYMQHIRTTQKKGCAALQNETESFETPLDLIRTMHGLANDEVSPEVESDGDYFGDYANSILDQANPDSDACGMGTRKASSDARVQDDHLDILMADVESPMNDESEGNGGSEDEDGYASYSDLGEDELEFELAEAAACENSWEPLPPSLPPSPPPFSCSPSPTDMLSDHSRSPSPPIMLMDDLNDVNFPVNPRLEAKMSLPAEPHIEHYPDIRAGKPVGSRAPEHDHYHDRLHAADVDNPWRPFKSELDWHVACWAKTRGPSSTALTELLSIPGLCEKLGLSYKSAKELNKVIDESVPVTRPPFEVKEVVVQGEAFEVYYRNITLCVQALYSEPEFTKYMKYAPEKHYTDSSLETRMYHDMHTGKWWWTRQEALDRQRPGGTIIPIILSTDKTLVTTFCGKSAYPIYLTIGNIPKEIRRKPSSRAYILIGYLPTSKLEHITNKASRRRTLANLFHKCMGHIVSPLKSHGANGIVLAGGDGAERRTHALLAAYCADYPEQVLISCCTSGDCAECEILKTLMGNDTTLYPIQDLLKILRALDKFDSEGPLEFREACSDAGIKPIYNPFWKDLPYSNIYRMHSAGHLASALPRLPPNHHVCLFMKGISSLSRITGQEHNNDISRFLLSIIIDIPLPGQLSAAQLLWSMRGLVDVLYLAHYPIQTDKTLALFHTALEQFHDNKQILIDLGVRNDFHFPQLHFLNHYVEKAEFIGTFDNTNTEHTERLHIDLAKDAYHATNSKDEYPQMTIWLEHKEKVLRHDCYLRWLHDGKPKILPN</sequence>
<gene>
    <name evidence="2" type="ORF">BT96DRAFT_1034641</name>
</gene>
<keyword evidence="3" id="KW-1185">Reference proteome</keyword>
<proteinExistence type="predicted"/>
<accession>A0A6A4HL39</accession>
<name>A0A6A4HL39_9AGAR</name>
<evidence type="ECO:0008006" key="4">
    <source>
        <dbReference type="Google" id="ProtNLM"/>
    </source>
</evidence>
<feature type="compositionally biased region" description="Acidic residues" evidence="1">
    <location>
        <begin position="115"/>
        <end position="130"/>
    </location>
</feature>
<organism evidence="2 3">
    <name type="scientific">Gymnopus androsaceus JB14</name>
    <dbReference type="NCBI Taxonomy" id="1447944"/>
    <lineage>
        <taxon>Eukaryota</taxon>
        <taxon>Fungi</taxon>
        <taxon>Dikarya</taxon>
        <taxon>Basidiomycota</taxon>
        <taxon>Agaricomycotina</taxon>
        <taxon>Agaricomycetes</taxon>
        <taxon>Agaricomycetidae</taxon>
        <taxon>Agaricales</taxon>
        <taxon>Marasmiineae</taxon>
        <taxon>Omphalotaceae</taxon>
        <taxon>Gymnopus</taxon>
    </lineage>
</organism>
<dbReference type="Pfam" id="PF18759">
    <property type="entry name" value="Plavaka"/>
    <property type="match status" value="1"/>
</dbReference>
<feature type="region of interest" description="Disordered" evidence="1">
    <location>
        <begin position="111"/>
        <end position="133"/>
    </location>
</feature>
<dbReference type="EMBL" id="ML769492">
    <property type="protein sequence ID" value="KAE9397784.1"/>
    <property type="molecule type" value="Genomic_DNA"/>
</dbReference>
<evidence type="ECO:0000256" key="1">
    <source>
        <dbReference type="SAM" id="MobiDB-lite"/>
    </source>
</evidence>
<dbReference type="Proteomes" id="UP000799118">
    <property type="component" value="Unassembled WGS sequence"/>
</dbReference>
<reference evidence="2" key="1">
    <citation type="journal article" date="2019" name="Environ. Microbiol.">
        <title>Fungal ecological strategies reflected in gene transcription - a case study of two litter decomposers.</title>
        <authorList>
            <person name="Barbi F."/>
            <person name="Kohler A."/>
            <person name="Barry K."/>
            <person name="Baskaran P."/>
            <person name="Daum C."/>
            <person name="Fauchery L."/>
            <person name="Ihrmark K."/>
            <person name="Kuo A."/>
            <person name="LaButti K."/>
            <person name="Lipzen A."/>
            <person name="Morin E."/>
            <person name="Grigoriev I.V."/>
            <person name="Henrissat B."/>
            <person name="Lindahl B."/>
            <person name="Martin F."/>
        </authorList>
    </citation>
    <scope>NUCLEOTIDE SEQUENCE</scope>
    <source>
        <strain evidence="2">JB14</strain>
    </source>
</reference>
<protein>
    <recommendedName>
        <fullName evidence="4">C2H2-type domain-containing protein</fullName>
    </recommendedName>
</protein>
<evidence type="ECO:0000313" key="3">
    <source>
        <dbReference type="Proteomes" id="UP000799118"/>
    </source>
</evidence>
<feature type="region of interest" description="Disordered" evidence="1">
    <location>
        <begin position="155"/>
        <end position="185"/>
    </location>
</feature>
<evidence type="ECO:0000313" key="2">
    <source>
        <dbReference type="EMBL" id="KAE9397784.1"/>
    </source>
</evidence>